<feature type="binding site" evidence="11">
    <location>
        <position position="140"/>
    </location>
    <ligand>
        <name>substrate</name>
    </ligand>
</feature>
<dbReference type="GO" id="GO:0008652">
    <property type="term" value="P:amino acid biosynthetic process"/>
    <property type="evidence" value="ECO:0007669"/>
    <property type="project" value="UniProtKB-KW"/>
</dbReference>
<evidence type="ECO:0000256" key="5">
    <source>
        <dbReference type="ARBA" id="ARBA00022679"/>
    </source>
</evidence>
<dbReference type="GO" id="GO:0009423">
    <property type="term" value="P:chorismate biosynthetic process"/>
    <property type="evidence" value="ECO:0007669"/>
    <property type="project" value="UniProtKB-UniRule"/>
</dbReference>
<comment type="catalytic activity">
    <reaction evidence="10 11">
        <text>shikimate + ATP = 3-phosphoshikimate + ADP + H(+)</text>
        <dbReference type="Rhea" id="RHEA:13121"/>
        <dbReference type="ChEBI" id="CHEBI:15378"/>
        <dbReference type="ChEBI" id="CHEBI:30616"/>
        <dbReference type="ChEBI" id="CHEBI:36208"/>
        <dbReference type="ChEBI" id="CHEBI:145989"/>
        <dbReference type="ChEBI" id="CHEBI:456216"/>
        <dbReference type="EC" id="2.7.1.71"/>
    </reaction>
</comment>
<keyword evidence="6 11" id="KW-0547">Nucleotide-binding</keyword>
<name>A0A7C2CLQ3_DICTH</name>
<dbReference type="InterPro" id="IPR000623">
    <property type="entry name" value="Shikimate_kinase/TSH1"/>
</dbReference>
<dbReference type="GO" id="GO:0009073">
    <property type="term" value="P:aromatic amino acid family biosynthetic process"/>
    <property type="evidence" value="ECO:0007669"/>
    <property type="project" value="UniProtKB-KW"/>
</dbReference>
<keyword evidence="7 11" id="KW-0418">Kinase</keyword>
<gene>
    <name evidence="11" type="primary">aroK</name>
    <name evidence="13" type="ORF">ENU78_03110</name>
</gene>
<dbReference type="PANTHER" id="PTHR21087">
    <property type="entry name" value="SHIKIMATE KINASE"/>
    <property type="match status" value="1"/>
</dbReference>
<evidence type="ECO:0000256" key="8">
    <source>
        <dbReference type="ARBA" id="ARBA00022840"/>
    </source>
</evidence>
<accession>A0A7C2CLQ3</accession>
<comment type="pathway">
    <text evidence="1 11">Metabolic intermediate biosynthesis; chorismate biosynthesis; chorismate from D-erythrose 4-phosphate and phosphoenolpyruvate: step 5/7.</text>
</comment>
<evidence type="ECO:0000256" key="10">
    <source>
        <dbReference type="ARBA" id="ARBA00048567"/>
    </source>
</evidence>
<keyword evidence="12" id="KW-1133">Transmembrane helix</keyword>
<dbReference type="CDD" id="cd00464">
    <property type="entry name" value="SK"/>
    <property type="match status" value="1"/>
</dbReference>
<feature type="binding site" evidence="11">
    <location>
        <position position="82"/>
    </location>
    <ligand>
        <name>substrate</name>
    </ligand>
</feature>
<dbReference type="SUPFAM" id="SSF52540">
    <property type="entry name" value="P-loop containing nucleoside triphosphate hydrolases"/>
    <property type="match status" value="1"/>
</dbReference>
<keyword evidence="8 11" id="KW-0067">ATP-binding</keyword>
<dbReference type="UniPathway" id="UPA00053">
    <property type="reaction ID" value="UER00088"/>
</dbReference>
<dbReference type="RefSeq" id="WP_149122942.1">
    <property type="nucleotide sequence ID" value="NZ_VTFL01000004.1"/>
</dbReference>
<comment type="caution">
    <text evidence="13">The sequence shown here is derived from an EMBL/GenBank/DDBJ whole genome shotgun (WGS) entry which is preliminary data.</text>
</comment>
<comment type="similarity">
    <text evidence="2 11">Belongs to the shikimate kinase family.</text>
</comment>
<keyword evidence="11" id="KW-0479">Metal-binding</keyword>
<comment type="function">
    <text evidence="11">Catalyzes the specific phosphorylation of the 3-hydroxyl group of shikimic acid using ATP as a cosubstrate.</text>
</comment>
<feature type="binding site" evidence="11">
    <location>
        <position position="17"/>
    </location>
    <ligand>
        <name>Mg(2+)</name>
        <dbReference type="ChEBI" id="CHEBI:18420"/>
    </ligand>
</feature>
<keyword evidence="12" id="KW-0812">Transmembrane</keyword>
<feature type="binding site" evidence="11">
    <location>
        <begin position="13"/>
        <end position="18"/>
    </location>
    <ligand>
        <name>ATP</name>
        <dbReference type="ChEBI" id="CHEBI:30616"/>
    </ligand>
</feature>
<dbReference type="EC" id="2.7.1.71" evidence="3 11"/>
<reference evidence="13" key="1">
    <citation type="journal article" date="2020" name="mSystems">
        <title>Genome- and Community-Level Interaction Insights into Carbon Utilization and Element Cycling Functions of Hydrothermarchaeota in Hydrothermal Sediment.</title>
        <authorList>
            <person name="Zhou Z."/>
            <person name="Liu Y."/>
            <person name="Xu W."/>
            <person name="Pan J."/>
            <person name="Luo Z.H."/>
            <person name="Li M."/>
        </authorList>
    </citation>
    <scope>NUCLEOTIDE SEQUENCE [LARGE SCALE GENOMIC DNA]</scope>
    <source>
        <strain evidence="13">SpSt-70</strain>
    </source>
</reference>
<dbReference type="GO" id="GO:0004765">
    <property type="term" value="F:shikimate kinase activity"/>
    <property type="evidence" value="ECO:0007669"/>
    <property type="project" value="UniProtKB-UniRule"/>
</dbReference>
<comment type="subunit">
    <text evidence="11">Monomer.</text>
</comment>
<sequence>MKRDKISVVGFMGSGKTTIGLLLANFLNYFFYDLDGYIEKKEGKSIKNIFADYGEEYFRNLESFYLEELIEKHNKIVISTGGGIIKREINRKLLKEKTFVVFLDGSFEVFMNRLERAEEKDKRPLMSLGKDELYDLWISRKPLYEEVATLKINVDSKTPYQIVREILDFYGKM</sequence>
<dbReference type="PRINTS" id="PR01100">
    <property type="entry name" value="SHIKIMTKNASE"/>
</dbReference>
<organism evidence="13">
    <name type="scientific">Dictyoglomus thermophilum</name>
    <dbReference type="NCBI Taxonomy" id="14"/>
    <lineage>
        <taxon>Bacteria</taxon>
        <taxon>Pseudomonadati</taxon>
        <taxon>Dictyoglomota</taxon>
        <taxon>Dictyoglomia</taxon>
        <taxon>Dictyoglomales</taxon>
        <taxon>Dictyoglomaceae</taxon>
        <taxon>Dictyoglomus</taxon>
    </lineage>
</organism>
<keyword evidence="5 11" id="KW-0808">Transferase</keyword>
<dbReference type="GO" id="GO:0005524">
    <property type="term" value="F:ATP binding"/>
    <property type="evidence" value="ECO:0007669"/>
    <property type="project" value="UniProtKB-UniRule"/>
</dbReference>
<feature type="transmembrane region" description="Helical" evidence="12">
    <location>
        <begin position="6"/>
        <end position="31"/>
    </location>
</feature>
<comment type="subcellular location">
    <subcellularLocation>
        <location evidence="11">Cytoplasm</location>
    </subcellularLocation>
</comment>
<keyword evidence="11" id="KW-0460">Magnesium</keyword>
<protein>
    <recommendedName>
        <fullName evidence="3 11">Shikimate kinase</fullName>
        <shortName evidence="11">SK</shortName>
        <ecNumber evidence="3 11">2.7.1.71</ecNumber>
    </recommendedName>
</protein>
<comment type="caution">
    <text evidence="11">Lacks conserved residue(s) required for the propagation of feature annotation.</text>
</comment>
<keyword evidence="9 11" id="KW-0057">Aromatic amino acid biosynthesis</keyword>
<dbReference type="InterPro" id="IPR027417">
    <property type="entry name" value="P-loop_NTPase"/>
</dbReference>
<evidence type="ECO:0000256" key="2">
    <source>
        <dbReference type="ARBA" id="ARBA00006997"/>
    </source>
</evidence>
<keyword evidence="4 11" id="KW-0028">Amino-acid biosynthesis</keyword>
<dbReference type="InterPro" id="IPR023000">
    <property type="entry name" value="Shikimate_kinase_CS"/>
</dbReference>
<proteinExistence type="inferred from homology"/>
<keyword evidence="11" id="KW-0963">Cytoplasm</keyword>
<evidence type="ECO:0000256" key="4">
    <source>
        <dbReference type="ARBA" id="ARBA00022605"/>
    </source>
</evidence>
<feature type="binding site" evidence="11">
    <location>
        <position position="59"/>
    </location>
    <ligand>
        <name>substrate</name>
    </ligand>
</feature>
<evidence type="ECO:0000256" key="9">
    <source>
        <dbReference type="ARBA" id="ARBA00023141"/>
    </source>
</evidence>
<feature type="binding site" evidence="11">
    <location>
        <position position="35"/>
    </location>
    <ligand>
        <name>substrate</name>
    </ligand>
</feature>
<evidence type="ECO:0000256" key="12">
    <source>
        <dbReference type="SAM" id="Phobius"/>
    </source>
</evidence>
<dbReference type="EMBL" id="DTDV01000007">
    <property type="protein sequence ID" value="HGK23432.1"/>
    <property type="molecule type" value="Genomic_DNA"/>
</dbReference>
<evidence type="ECO:0000313" key="13">
    <source>
        <dbReference type="EMBL" id="HGK23432.1"/>
    </source>
</evidence>
<dbReference type="PROSITE" id="PS01128">
    <property type="entry name" value="SHIKIMATE_KINASE"/>
    <property type="match status" value="1"/>
</dbReference>
<evidence type="ECO:0000256" key="7">
    <source>
        <dbReference type="ARBA" id="ARBA00022777"/>
    </source>
</evidence>
<dbReference type="GO" id="GO:0000287">
    <property type="term" value="F:magnesium ion binding"/>
    <property type="evidence" value="ECO:0007669"/>
    <property type="project" value="UniProtKB-UniRule"/>
</dbReference>
<dbReference type="PANTHER" id="PTHR21087:SF16">
    <property type="entry name" value="SHIKIMATE KINASE 1, CHLOROPLASTIC"/>
    <property type="match status" value="1"/>
</dbReference>
<comment type="cofactor">
    <cofactor evidence="11">
        <name>Mg(2+)</name>
        <dbReference type="ChEBI" id="CHEBI:18420"/>
    </cofactor>
    <text evidence="11">Binds 1 Mg(2+) ion per subunit.</text>
</comment>
<dbReference type="GO" id="GO:0005829">
    <property type="term" value="C:cytosol"/>
    <property type="evidence" value="ECO:0007669"/>
    <property type="project" value="TreeGrafter"/>
</dbReference>
<feature type="binding site" evidence="11">
    <location>
        <position position="123"/>
    </location>
    <ligand>
        <name>ATP</name>
        <dbReference type="ChEBI" id="CHEBI:30616"/>
    </ligand>
</feature>
<dbReference type="InterPro" id="IPR031322">
    <property type="entry name" value="Shikimate/glucono_kinase"/>
</dbReference>
<dbReference type="Gene3D" id="3.40.50.300">
    <property type="entry name" value="P-loop containing nucleotide triphosphate hydrolases"/>
    <property type="match status" value="1"/>
</dbReference>
<keyword evidence="12" id="KW-0472">Membrane</keyword>
<evidence type="ECO:0000256" key="3">
    <source>
        <dbReference type="ARBA" id="ARBA00012154"/>
    </source>
</evidence>
<dbReference type="HAMAP" id="MF_00109">
    <property type="entry name" value="Shikimate_kinase"/>
    <property type="match status" value="1"/>
</dbReference>
<dbReference type="Pfam" id="PF01202">
    <property type="entry name" value="SKI"/>
    <property type="match status" value="1"/>
</dbReference>
<evidence type="ECO:0000256" key="11">
    <source>
        <dbReference type="HAMAP-Rule" id="MF_00109"/>
    </source>
</evidence>
<evidence type="ECO:0000256" key="1">
    <source>
        <dbReference type="ARBA" id="ARBA00004842"/>
    </source>
</evidence>
<evidence type="ECO:0000256" key="6">
    <source>
        <dbReference type="ARBA" id="ARBA00022741"/>
    </source>
</evidence>
<dbReference type="AlphaFoldDB" id="A0A7C2CLQ3"/>